<evidence type="ECO:0000256" key="3">
    <source>
        <dbReference type="ARBA" id="ARBA00023015"/>
    </source>
</evidence>
<evidence type="ECO:0000256" key="4">
    <source>
        <dbReference type="ARBA" id="ARBA00023125"/>
    </source>
</evidence>
<dbReference type="AlphaFoldDB" id="A0AA35YJ98"/>
<keyword evidence="2" id="KW-0611">Plant defense</keyword>
<dbReference type="PANTHER" id="PTHR31985:SF111">
    <property type="entry name" value="ETHYLENE-RESPONSIVE TRANSCRIPTION FACTOR ERF021"/>
    <property type="match status" value="1"/>
</dbReference>
<dbReference type="Proteomes" id="UP001177003">
    <property type="component" value="Chromosome 3"/>
</dbReference>
<keyword evidence="4" id="KW-0238">DNA-binding</keyword>
<dbReference type="InterPro" id="IPR001471">
    <property type="entry name" value="AP2/ERF_dom"/>
</dbReference>
<evidence type="ECO:0000313" key="11">
    <source>
        <dbReference type="Proteomes" id="UP001177003"/>
    </source>
</evidence>
<dbReference type="InterPro" id="IPR051032">
    <property type="entry name" value="AP2/ERF_TF_ERF_subfamily"/>
</dbReference>
<keyword evidence="11" id="KW-1185">Reference proteome</keyword>
<keyword evidence="7" id="KW-0539">Nucleus</keyword>
<dbReference type="PANTHER" id="PTHR31985">
    <property type="entry name" value="ETHYLENE-RESPONSIVE TRANSCRIPTION FACTOR ERF042-RELATED"/>
    <property type="match status" value="1"/>
</dbReference>
<keyword evidence="5" id="KW-0010">Activator</keyword>
<keyword evidence="6" id="KW-0804">Transcription</keyword>
<dbReference type="GO" id="GO:0003677">
    <property type="term" value="F:DNA binding"/>
    <property type="evidence" value="ECO:0007669"/>
    <property type="project" value="UniProtKB-KW"/>
</dbReference>
<dbReference type="GO" id="GO:0005634">
    <property type="term" value="C:nucleus"/>
    <property type="evidence" value="ECO:0007669"/>
    <property type="project" value="UniProtKB-SubCell"/>
</dbReference>
<comment type="subcellular location">
    <subcellularLocation>
        <location evidence="1">Nucleus</location>
    </subcellularLocation>
</comment>
<evidence type="ECO:0000256" key="7">
    <source>
        <dbReference type="ARBA" id="ARBA00023242"/>
    </source>
</evidence>
<dbReference type="EMBL" id="OX465079">
    <property type="protein sequence ID" value="CAI9274937.1"/>
    <property type="molecule type" value="Genomic_DNA"/>
</dbReference>
<protein>
    <recommendedName>
        <fullName evidence="9">AP2/ERF domain-containing protein</fullName>
    </recommendedName>
</protein>
<dbReference type="GO" id="GO:0003700">
    <property type="term" value="F:DNA-binding transcription factor activity"/>
    <property type="evidence" value="ECO:0007669"/>
    <property type="project" value="InterPro"/>
</dbReference>
<dbReference type="Gene3D" id="3.30.730.10">
    <property type="entry name" value="AP2/ERF domain"/>
    <property type="match status" value="1"/>
</dbReference>
<evidence type="ECO:0000256" key="8">
    <source>
        <dbReference type="ARBA" id="ARBA00024343"/>
    </source>
</evidence>
<reference evidence="10" key="1">
    <citation type="submission" date="2023-04" db="EMBL/GenBank/DDBJ databases">
        <authorList>
            <person name="Vijverberg K."/>
            <person name="Xiong W."/>
            <person name="Schranz E."/>
        </authorList>
    </citation>
    <scope>NUCLEOTIDE SEQUENCE</scope>
</reference>
<feature type="domain" description="AP2/ERF" evidence="9">
    <location>
        <begin position="15"/>
        <end position="72"/>
    </location>
</feature>
<proteinExistence type="inferred from homology"/>
<evidence type="ECO:0000256" key="1">
    <source>
        <dbReference type="ARBA" id="ARBA00004123"/>
    </source>
</evidence>
<dbReference type="SUPFAM" id="SSF54171">
    <property type="entry name" value="DNA-binding domain"/>
    <property type="match status" value="1"/>
</dbReference>
<evidence type="ECO:0000259" key="9">
    <source>
        <dbReference type="PROSITE" id="PS51032"/>
    </source>
</evidence>
<name>A0AA35YJ98_LACSI</name>
<dbReference type="SMART" id="SM00380">
    <property type="entry name" value="AP2"/>
    <property type="match status" value="1"/>
</dbReference>
<dbReference type="GO" id="GO:0006952">
    <property type="term" value="P:defense response"/>
    <property type="evidence" value="ECO:0007669"/>
    <property type="project" value="UniProtKB-KW"/>
</dbReference>
<dbReference type="Pfam" id="PF00847">
    <property type="entry name" value="AP2"/>
    <property type="match status" value="1"/>
</dbReference>
<evidence type="ECO:0000256" key="5">
    <source>
        <dbReference type="ARBA" id="ARBA00023159"/>
    </source>
</evidence>
<dbReference type="PROSITE" id="PS51032">
    <property type="entry name" value="AP2_ERF"/>
    <property type="match status" value="1"/>
</dbReference>
<dbReference type="CDD" id="cd00018">
    <property type="entry name" value="AP2"/>
    <property type="match status" value="1"/>
</dbReference>
<sequence length="176" mass="19463">MSDTHSTHGGGTSSVYRGVRKRKWGKWVSEIRDPLTKSRIWLGSFDTPEMAAVAYDAASFYFRRDNAILNFPQMATALPIPASPSADDIRVAAHQAALLVKPSTAELDTGSGSAQYVPTNIGLSASEIQAINDSPLDTPENWMEYNYNPGMYFSNDANFEYTSDWNEVPDDSLWNS</sequence>
<accession>A0AA35YJ98</accession>
<dbReference type="FunFam" id="3.30.730.10:FF:000001">
    <property type="entry name" value="Ethylene-responsive transcription factor 2"/>
    <property type="match status" value="1"/>
</dbReference>
<organism evidence="10 11">
    <name type="scientific">Lactuca saligna</name>
    <name type="common">Willowleaf lettuce</name>
    <dbReference type="NCBI Taxonomy" id="75948"/>
    <lineage>
        <taxon>Eukaryota</taxon>
        <taxon>Viridiplantae</taxon>
        <taxon>Streptophyta</taxon>
        <taxon>Embryophyta</taxon>
        <taxon>Tracheophyta</taxon>
        <taxon>Spermatophyta</taxon>
        <taxon>Magnoliopsida</taxon>
        <taxon>eudicotyledons</taxon>
        <taxon>Gunneridae</taxon>
        <taxon>Pentapetalae</taxon>
        <taxon>asterids</taxon>
        <taxon>campanulids</taxon>
        <taxon>Asterales</taxon>
        <taxon>Asteraceae</taxon>
        <taxon>Cichorioideae</taxon>
        <taxon>Cichorieae</taxon>
        <taxon>Lactucinae</taxon>
        <taxon>Lactuca</taxon>
    </lineage>
</organism>
<gene>
    <name evidence="10" type="ORF">LSALG_LOCUS14986</name>
</gene>
<dbReference type="InterPro" id="IPR016177">
    <property type="entry name" value="DNA-bd_dom_sf"/>
</dbReference>
<keyword evidence="3" id="KW-0805">Transcription regulation</keyword>
<evidence type="ECO:0000256" key="2">
    <source>
        <dbReference type="ARBA" id="ARBA00022821"/>
    </source>
</evidence>
<dbReference type="PRINTS" id="PR00367">
    <property type="entry name" value="ETHRSPELEMNT"/>
</dbReference>
<dbReference type="InterPro" id="IPR036955">
    <property type="entry name" value="AP2/ERF_dom_sf"/>
</dbReference>
<evidence type="ECO:0000313" key="10">
    <source>
        <dbReference type="EMBL" id="CAI9274937.1"/>
    </source>
</evidence>
<comment type="similarity">
    <text evidence="8">Belongs to the AP2/ERF transcription factor family. ERF subfamily.</text>
</comment>
<evidence type="ECO:0000256" key="6">
    <source>
        <dbReference type="ARBA" id="ARBA00023163"/>
    </source>
</evidence>